<evidence type="ECO:0000313" key="3">
    <source>
        <dbReference type="Proteomes" id="UP000277580"/>
    </source>
</evidence>
<dbReference type="InParanoid" id="A0A3N4KAC8"/>
<feature type="region of interest" description="Disordered" evidence="1">
    <location>
        <begin position="1"/>
        <end position="50"/>
    </location>
</feature>
<dbReference type="AlphaFoldDB" id="A0A3N4KAC8"/>
<organism evidence="2 3">
    <name type="scientific">Morchella conica CCBAS932</name>
    <dbReference type="NCBI Taxonomy" id="1392247"/>
    <lineage>
        <taxon>Eukaryota</taxon>
        <taxon>Fungi</taxon>
        <taxon>Dikarya</taxon>
        <taxon>Ascomycota</taxon>
        <taxon>Pezizomycotina</taxon>
        <taxon>Pezizomycetes</taxon>
        <taxon>Pezizales</taxon>
        <taxon>Morchellaceae</taxon>
        <taxon>Morchella</taxon>
    </lineage>
</organism>
<feature type="compositionally biased region" description="Basic residues" evidence="1">
    <location>
        <begin position="308"/>
        <end position="322"/>
    </location>
</feature>
<sequence length="512" mass="54920">MAAAPAPAWKEPPPAPPFHFIPGPAPPSMAAAPAPPTRALLPAPPIPSPPQEIHPLLRGPAHQDRDAAHNNRRNYDPNQIIEELGGHTLGNLLHAEKFRARSGNNYGDIIGALHGLPDDNQIHNRQFIELGEQEENAVVQRQRGGGGVAAAGSGGEVVRGGGNWVELDPPGCYPAHLDKSEFSPLVLAFASLGLELGPQFAPFRQDRGPEPPRLAQPPASGQLRGNGIADVVVVDADGAFDPYFRGTNVGNGMGPGPFSGYGRLGFLAGEGDVEGWVDSITNEGAEGIIEISDDEGASSANNDSQGVRGRRPSPLHGTKRGRSSSGSPSSRATKRTHLEALLPPLRRGGTRRRFPRSSRPEPPPAGPYGLPSPPDSQALARRQGAQVGLQGGVMAQPHARPARPMNYVPEVMGLVRDPFDLLCGPMRQFETLTDLEKTDLVLNYCSETHSRYIPFTRPKYHLGVSEDMAYRFSLQVLVYRNGDVETSQNAVEFFKCHPLHRAGSTKVSHSIP</sequence>
<feature type="non-terminal residue" evidence="2">
    <location>
        <position position="512"/>
    </location>
</feature>
<evidence type="ECO:0000313" key="2">
    <source>
        <dbReference type="EMBL" id="RPB06282.1"/>
    </source>
</evidence>
<proteinExistence type="predicted"/>
<reference evidence="2 3" key="1">
    <citation type="journal article" date="2018" name="Nat. Ecol. Evol.">
        <title>Pezizomycetes genomes reveal the molecular basis of ectomycorrhizal truffle lifestyle.</title>
        <authorList>
            <person name="Murat C."/>
            <person name="Payen T."/>
            <person name="Noel B."/>
            <person name="Kuo A."/>
            <person name="Morin E."/>
            <person name="Chen J."/>
            <person name="Kohler A."/>
            <person name="Krizsan K."/>
            <person name="Balestrini R."/>
            <person name="Da Silva C."/>
            <person name="Montanini B."/>
            <person name="Hainaut M."/>
            <person name="Levati E."/>
            <person name="Barry K.W."/>
            <person name="Belfiori B."/>
            <person name="Cichocki N."/>
            <person name="Clum A."/>
            <person name="Dockter R.B."/>
            <person name="Fauchery L."/>
            <person name="Guy J."/>
            <person name="Iotti M."/>
            <person name="Le Tacon F."/>
            <person name="Lindquist E.A."/>
            <person name="Lipzen A."/>
            <person name="Malagnac F."/>
            <person name="Mello A."/>
            <person name="Molinier V."/>
            <person name="Miyauchi S."/>
            <person name="Poulain J."/>
            <person name="Riccioni C."/>
            <person name="Rubini A."/>
            <person name="Sitrit Y."/>
            <person name="Splivallo R."/>
            <person name="Traeger S."/>
            <person name="Wang M."/>
            <person name="Zifcakova L."/>
            <person name="Wipf D."/>
            <person name="Zambonelli A."/>
            <person name="Paolocci F."/>
            <person name="Nowrousian M."/>
            <person name="Ottonello S."/>
            <person name="Baldrian P."/>
            <person name="Spatafora J.W."/>
            <person name="Henrissat B."/>
            <person name="Nagy L.G."/>
            <person name="Aury J.M."/>
            <person name="Wincker P."/>
            <person name="Grigoriev I.V."/>
            <person name="Bonfante P."/>
            <person name="Martin F.M."/>
        </authorList>
    </citation>
    <scope>NUCLEOTIDE SEQUENCE [LARGE SCALE GENOMIC DNA]</scope>
    <source>
        <strain evidence="2 3">CCBAS932</strain>
    </source>
</reference>
<gene>
    <name evidence="2" type="ORF">P167DRAFT_580798</name>
</gene>
<feature type="region of interest" description="Disordered" evidence="1">
    <location>
        <begin position="289"/>
        <end position="385"/>
    </location>
</feature>
<feature type="compositionally biased region" description="Pro residues" evidence="1">
    <location>
        <begin position="360"/>
        <end position="374"/>
    </location>
</feature>
<keyword evidence="3" id="KW-1185">Reference proteome</keyword>
<protein>
    <submittedName>
        <fullName evidence="2">Uncharacterized protein</fullName>
    </submittedName>
</protein>
<feature type="compositionally biased region" description="Pro residues" evidence="1">
    <location>
        <begin position="10"/>
        <end position="27"/>
    </location>
</feature>
<evidence type="ECO:0000256" key="1">
    <source>
        <dbReference type="SAM" id="MobiDB-lite"/>
    </source>
</evidence>
<dbReference type="Proteomes" id="UP000277580">
    <property type="component" value="Unassembled WGS sequence"/>
</dbReference>
<accession>A0A3N4KAC8</accession>
<dbReference type="OrthoDB" id="10571850at2759"/>
<dbReference type="EMBL" id="ML119542">
    <property type="protein sequence ID" value="RPB06282.1"/>
    <property type="molecule type" value="Genomic_DNA"/>
</dbReference>
<name>A0A3N4KAC8_9PEZI</name>
<feature type="region of interest" description="Disordered" evidence="1">
    <location>
        <begin position="202"/>
        <end position="223"/>
    </location>
</feature>
<feature type="compositionally biased region" description="Low complexity" evidence="1">
    <location>
        <begin position="28"/>
        <end position="41"/>
    </location>
</feature>